<proteinExistence type="predicted"/>
<dbReference type="Proteomes" id="UP001596289">
    <property type="component" value="Unassembled WGS sequence"/>
</dbReference>
<dbReference type="EMBL" id="JBHSSL010000042">
    <property type="protein sequence ID" value="MFC6170491.1"/>
    <property type="molecule type" value="Genomic_DNA"/>
</dbReference>
<feature type="compositionally biased region" description="Basic and acidic residues" evidence="1">
    <location>
        <begin position="213"/>
        <end position="226"/>
    </location>
</feature>
<accession>A0ABW1RD89</accession>
<feature type="transmembrane region" description="Helical" evidence="2">
    <location>
        <begin position="37"/>
        <end position="58"/>
    </location>
</feature>
<gene>
    <name evidence="3" type="ORF">ACFQGP_07865</name>
</gene>
<feature type="transmembrane region" description="Helical" evidence="2">
    <location>
        <begin position="6"/>
        <end position="25"/>
    </location>
</feature>
<keyword evidence="2" id="KW-0472">Membrane</keyword>
<dbReference type="RefSeq" id="WP_125552554.1">
    <property type="nucleotide sequence ID" value="NZ_JBHSSL010000042.1"/>
</dbReference>
<organism evidence="3 4">
    <name type="scientific">Loigolactobacillus jiayinensis</name>
    <dbReference type="NCBI Taxonomy" id="2486016"/>
    <lineage>
        <taxon>Bacteria</taxon>
        <taxon>Bacillati</taxon>
        <taxon>Bacillota</taxon>
        <taxon>Bacilli</taxon>
        <taxon>Lactobacillales</taxon>
        <taxon>Lactobacillaceae</taxon>
        <taxon>Loigolactobacillus</taxon>
    </lineage>
</organism>
<evidence type="ECO:0000313" key="4">
    <source>
        <dbReference type="Proteomes" id="UP001596289"/>
    </source>
</evidence>
<protein>
    <submittedName>
        <fullName evidence="3">Uncharacterized protein</fullName>
    </submittedName>
</protein>
<evidence type="ECO:0000256" key="1">
    <source>
        <dbReference type="SAM" id="MobiDB-lite"/>
    </source>
</evidence>
<keyword evidence="4" id="KW-1185">Reference proteome</keyword>
<sequence>MDTFLSLLFLVGVIVFIVGAGLLVFNLIKKKEKKRSIIVLSSGAGLFIVSIIAAMFVMQAPKISLSPSNPTINKNGEAKIIMNTEKGATATIKKVTDSETLAYAKVTNKGQRHFIVNYSGDYMVYAKNKYGLSTKKINVKTSKYETVPQDITNLYTNNTLTALKAGITMDDINAIESEVDDLKNGIIKKNCLKYIKKAKILQPKLAAAEAKAKAESESESKARSESIAKAASESSVKQAAADSSSKASSIAASQSSVAAAKKAREESQAAKHQEAQANGQTITYAMLDKNADGYSGKPYYVRGQVAQAQEDSGMTVLRVNVTNEGYDIWDDDIYVTYIGTTPAVEDDVVDIYGTLSGGESYETQMGLERTIPSMIATEITVE</sequence>
<evidence type="ECO:0000313" key="3">
    <source>
        <dbReference type="EMBL" id="MFC6170491.1"/>
    </source>
</evidence>
<keyword evidence="2" id="KW-1133">Transmembrane helix</keyword>
<name>A0ABW1RD89_9LACO</name>
<feature type="region of interest" description="Disordered" evidence="1">
    <location>
        <begin position="213"/>
        <end position="235"/>
    </location>
</feature>
<keyword evidence="2" id="KW-0812">Transmembrane</keyword>
<evidence type="ECO:0000256" key="2">
    <source>
        <dbReference type="SAM" id="Phobius"/>
    </source>
</evidence>
<comment type="caution">
    <text evidence="3">The sequence shown here is derived from an EMBL/GenBank/DDBJ whole genome shotgun (WGS) entry which is preliminary data.</text>
</comment>
<reference evidence="4" key="1">
    <citation type="journal article" date="2019" name="Int. J. Syst. Evol. Microbiol.">
        <title>The Global Catalogue of Microorganisms (GCM) 10K type strain sequencing project: providing services to taxonomists for standard genome sequencing and annotation.</title>
        <authorList>
            <consortium name="The Broad Institute Genomics Platform"/>
            <consortium name="The Broad Institute Genome Sequencing Center for Infectious Disease"/>
            <person name="Wu L."/>
            <person name="Ma J."/>
        </authorList>
    </citation>
    <scope>NUCLEOTIDE SEQUENCE [LARGE SCALE GENOMIC DNA]</scope>
    <source>
        <strain evidence="4">CCM 8904</strain>
    </source>
</reference>